<dbReference type="PATRIC" id="fig|1217705.3.peg.1341"/>
<dbReference type="AlphaFoldDB" id="N9N9J7"/>
<accession>N9N9J7</accession>
<gene>
    <name evidence="1" type="ORF">F900_01395</name>
</gene>
<name>N9N9J7_9GAMM</name>
<dbReference type="STRING" id="1217705.F900_01395"/>
<proteinExistence type="predicted"/>
<dbReference type="InterPro" id="IPR009279">
    <property type="entry name" value="Portal_Mu"/>
</dbReference>
<protein>
    <recommendedName>
        <fullName evidence="3">HI1409 family phage-associated protein</fullName>
    </recommendedName>
</protein>
<evidence type="ECO:0000313" key="2">
    <source>
        <dbReference type="Proteomes" id="UP000013248"/>
    </source>
</evidence>
<reference evidence="1 2" key="1">
    <citation type="submission" date="2013-02" db="EMBL/GenBank/DDBJ databases">
        <title>The Genome Sequence of Acinetobacter sp. ANC 3862.</title>
        <authorList>
            <consortium name="The Broad Institute Genome Sequencing Platform"/>
            <consortium name="The Broad Institute Genome Sequencing Center for Infectious Disease"/>
            <person name="Cerqueira G."/>
            <person name="Feldgarden M."/>
            <person name="Courvalin P."/>
            <person name="Perichon B."/>
            <person name="Grillot-Courvalin C."/>
            <person name="Clermont D."/>
            <person name="Rocha E."/>
            <person name="Yoon E.-J."/>
            <person name="Nemec A."/>
            <person name="Walker B."/>
            <person name="Young S.K."/>
            <person name="Zeng Q."/>
            <person name="Gargeya S."/>
            <person name="Fitzgerald M."/>
            <person name="Haas B."/>
            <person name="Abouelleil A."/>
            <person name="Alvarado L."/>
            <person name="Arachchi H.M."/>
            <person name="Berlin A.M."/>
            <person name="Chapman S.B."/>
            <person name="Dewar J."/>
            <person name="Goldberg J."/>
            <person name="Griggs A."/>
            <person name="Gujja S."/>
            <person name="Hansen M."/>
            <person name="Howarth C."/>
            <person name="Imamovic A."/>
            <person name="Larimer J."/>
            <person name="McCowan C."/>
            <person name="Murphy C."/>
            <person name="Neiman D."/>
            <person name="Pearson M."/>
            <person name="Priest M."/>
            <person name="Roberts A."/>
            <person name="Saif S."/>
            <person name="Shea T."/>
            <person name="Sisk P."/>
            <person name="Sykes S."/>
            <person name="Wortman J."/>
            <person name="Nusbaum C."/>
            <person name="Birren B."/>
        </authorList>
    </citation>
    <scope>NUCLEOTIDE SEQUENCE [LARGE SCALE GENOMIC DNA]</scope>
    <source>
        <strain evidence="1 2">ANC 3862</strain>
    </source>
</reference>
<dbReference type="RefSeq" id="WP_005216146.1">
    <property type="nucleotide sequence ID" value="NZ_KB850089.1"/>
</dbReference>
<dbReference type="HOGENOM" id="CLU_036594_1_1_6"/>
<comment type="caution">
    <text evidence="1">The sequence shown here is derived from an EMBL/GenBank/DDBJ whole genome shotgun (WGS) entry which is preliminary data.</text>
</comment>
<dbReference type="Pfam" id="PF06074">
    <property type="entry name" value="Portal_Mu"/>
    <property type="match status" value="1"/>
</dbReference>
<dbReference type="EMBL" id="APRP01000015">
    <property type="protein sequence ID" value="ENX02331.1"/>
    <property type="molecule type" value="Genomic_DNA"/>
</dbReference>
<dbReference type="eggNOG" id="COG4383">
    <property type="taxonomic scope" value="Bacteria"/>
</dbReference>
<dbReference type="Proteomes" id="UP000013248">
    <property type="component" value="Unassembled WGS sequence"/>
</dbReference>
<evidence type="ECO:0008006" key="3">
    <source>
        <dbReference type="Google" id="ProtNLM"/>
    </source>
</evidence>
<organism evidence="1 2">
    <name type="scientific">Acinetobacter modestus</name>
    <dbReference type="NCBI Taxonomy" id="1776740"/>
    <lineage>
        <taxon>Bacteria</taxon>
        <taxon>Pseudomonadati</taxon>
        <taxon>Pseudomonadota</taxon>
        <taxon>Gammaproteobacteria</taxon>
        <taxon>Moraxellales</taxon>
        <taxon>Moraxellaceae</taxon>
        <taxon>Acinetobacter</taxon>
    </lineage>
</organism>
<sequence length="486" mass="54261">MAKSKIKDKASKRALSNGSLYSQEAVSQFYKFSKQIDLDETLRKAGIKRHRLAILLDDDEISQAVETRVDALLATPFRFEPSDTPEAILLMQEIKEWFAEIATGSINALLFGYSVLEAVYDQSDDGQIGLNWIGEKPMEWFEPKNDGRLIYRQDGAGKESEVDQIFKFFLTRRKATYKQPYGQALLTVVYWLDFFRKNGFKFWAKFLERFGTPILLGKCKDSETDAMNQALLNAHAQSVISIDAEDDVQILSAASSGNAGTSFETFNNTIIRQIQKVILGQTLTSGTDGTGSRALGEVHDNVRKDKLNADIRLVTPTFQAIVDALCVLNGWGKHEIILGEKSKQLNKDQAERDVKLKDAGAVFTTQYFIREYGLQEGDLAESLPSLTPQPQFKVLPNRPFSFAASVKKFSPDQQEIEELTDEQGSIQLLSQAEVNELVQKSHSPQELAFNLMQLIPSASESTFTANLDQALYAADVYGYVSAKGGK</sequence>
<evidence type="ECO:0000313" key="1">
    <source>
        <dbReference type="EMBL" id="ENX02331.1"/>
    </source>
</evidence>